<dbReference type="RefSeq" id="WP_100376908.1">
    <property type="nucleotide sequence ID" value="NZ_PGFD01000001.1"/>
</dbReference>
<feature type="transmembrane region" description="Helical" evidence="1">
    <location>
        <begin position="86"/>
        <end position="105"/>
    </location>
</feature>
<keyword evidence="1" id="KW-0812">Transmembrane</keyword>
<protein>
    <submittedName>
        <fullName evidence="2">Uncharacterized protein</fullName>
    </submittedName>
</protein>
<feature type="transmembrane region" description="Helical" evidence="1">
    <location>
        <begin position="195"/>
        <end position="217"/>
    </location>
</feature>
<feature type="transmembrane region" description="Helical" evidence="1">
    <location>
        <begin position="117"/>
        <end position="134"/>
    </location>
</feature>
<proteinExistence type="predicted"/>
<feature type="transmembrane region" description="Helical" evidence="1">
    <location>
        <begin position="155"/>
        <end position="175"/>
    </location>
</feature>
<dbReference type="OrthoDB" id="1246786at2"/>
<dbReference type="EMBL" id="PGFD01000001">
    <property type="protein sequence ID" value="PJJ68279.1"/>
    <property type="molecule type" value="Genomic_DNA"/>
</dbReference>
<dbReference type="Proteomes" id="UP000228740">
    <property type="component" value="Unassembled WGS sequence"/>
</dbReference>
<gene>
    <name evidence="2" type="ORF">CLV73_2316</name>
</gene>
<organism evidence="2 3">
    <name type="scientific">Chryseobacterium geocarposphaerae</name>
    <dbReference type="NCBI Taxonomy" id="1416776"/>
    <lineage>
        <taxon>Bacteria</taxon>
        <taxon>Pseudomonadati</taxon>
        <taxon>Bacteroidota</taxon>
        <taxon>Flavobacteriia</taxon>
        <taxon>Flavobacteriales</taxon>
        <taxon>Weeksellaceae</taxon>
        <taxon>Chryseobacterium group</taxon>
        <taxon>Chryseobacterium</taxon>
    </lineage>
</organism>
<sequence length="230" mass="26605">MISVEHKKEVRVYLLSKKISLDLLIELEDHFLSQIDDLMIQNISFDDAFNDVKQIWSDELRMIKNYSGKEASAFAKKIKQQKINQILLQSSLLTIAIVLSVILLIKNNTQENFINLMRYFLFIFMGLPAFHYLFNIKNFLLISKLKPLQINVYQGLNTIIFILSFIIGYGGTSLLKMGERLFNFVDNPTGMGCVAFILVCTYSFLYSFGFFSQIAFVKSMKKINPYLKTL</sequence>
<comment type="caution">
    <text evidence="2">The sequence shown here is derived from an EMBL/GenBank/DDBJ whole genome shotgun (WGS) entry which is preliminary data.</text>
</comment>
<evidence type="ECO:0000313" key="2">
    <source>
        <dbReference type="EMBL" id="PJJ68279.1"/>
    </source>
</evidence>
<name>A0A2M9CBS0_9FLAO</name>
<dbReference type="AlphaFoldDB" id="A0A2M9CBS0"/>
<reference evidence="2 3" key="1">
    <citation type="submission" date="2017-11" db="EMBL/GenBank/DDBJ databases">
        <title>Genomic Encyclopedia of Archaeal and Bacterial Type Strains, Phase II (KMG-II): From Individual Species to Whole Genera.</title>
        <authorList>
            <person name="Goeker M."/>
        </authorList>
    </citation>
    <scope>NUCLEOTIDE SEQUENCE [LARGE SCALE GENOMIC DNA]</scope>
    <source>
        <strain evidence="2 3">DSM 27617</strain>
    </source>
</reference>
<evidence type="ECO:0000256" key="1">
    <source>
        <dbReference type="SAM" id="Phobius"/>
    </source>
</evidence>
<evidence type="ECO:0000313" key="3">
    <source>
        <dbReference type="Proteomes" id="UP000228740"/>
    </source>
</evidence>
<keyword evidence="3" id="KW-1185">Reference proteome</keyword>
<accession>A0A2M9CBS0</accession>
<keyword evidence="1" id="KW-1133">Transmembrane helix</keyword>
<keyword evidence="1" id="KW-0472">Membrane</keyword>